<evidence type="ECO:0000256" key="3">
    <source>
        <dbReference type="SAM" id="MobiDB-lite"/>
    </source>
</evidence>
<dbReference type="Gene3D" id="1.10.3660.10">
    <property type="entry name" value="6-phosphogluconate dehydrogenase C-terminal like domain"/>
    <property type="match status" value="1"/>
</dbReference>
<dbReference type="EMBL" id="PVLV01000313">
    <property type="protein sequence ID" value="PRH77468.1"/>
    <property type="molecule type" value="Genomic_DNA"/>
</dbReference>
<evidence type="ECO:0000256" key="2">
    <source>
        <dbReference type="ARBA" id="ARBA00023002"/>
    </source>
</evidence>
<keyword evidence="2" id="KW-0560">Oxidoreductase</keyword>
<dbReference type="InterPro" id="IPR036291">
    <property type="entry name" value="NAD(P)-bd_dom_sf"/>
</dbReference>
<evidence type="ECO:0000313" key="6">
    <source>
        <dbReference type="Proteomes" id="UP000239322"/>
    </source>
</evidence>
<accession>A0A2S9PSS3</accession>
<dbReference type="SUPFAM" id="SSF51735">
    <property type="entry name" value="NAD(P)-binding Rossmann-fold domains"/>
    <property type="match status" value="1"/>
</dbReference>
<dbReference type="GO" id="GO:0006571">
    <property type="term" value="P:tyrosine biosynthetic process"/>
    <property type="evidence" value="ECO:0007669"/>
    <property type="project" value="InterPro"/>
</dbReference>
<keyword evidence="6" id="KW-1185">Reference proteome</keyword>
<dbReference type="Pfam" id="PF02153">
    <property type="entry name" value="PDH_N"/>
    <property type="match status" value="1"/>
</dbReference>
<dbReference type="PANTHER" id="PTHR21363">
    <property type="entry name" value="PREPHENATE DEHYDROGENASE"/>
    <property type="match status" value="1"/>
</dbReference>
<dbReference type="InterPro" id="IPR046826">
    <property type="entry name" value="PDH_N"/>
</dbReference>
<dbReference type="GO" id="GO:0070403">
    <property type="term" value="F:NAD+ binding"/>
    <property type="evidence" value="ECO:0007669"/>
    <property type="project" value="InterPro"/>
</dbReference>
<protein>
    <submittedName>
        <fullName evidence="5">Prephenate dehydrogenase/arogenate dehydrogenase family protein</fullName>
    </submittedName>
</protein>
<dbReference type="SUPFAM" id="SSF48179">
    <property type="entry name" value="6-phosphogluconate dehydrogenase C-terminal domain-like"/>
    <property type="match status" value="1"/>
</dbReference>
<dbReference type="Proteomes" id="UP000239322">
    <property type="component" value="Unassembled WGS sequence"/>
</dbReference>
<dbReference type="PROSITE" id="PS51176">
    <property type="entry name" value="PDH_ADH"/>
    <property type="match status" value="1"/>
</dbReference>
<evidence type="ECO:0000259" key="4">
    <source>
        <dbReference type="PROSITE" id="PS51176"/>
    </source>
</evidence>
<dbReference type="Gene3D" id="3.40.50.720">
    <property type="entry name" value="NAD(P)-binding Rossmann-like Domain"/>
    <property type="match status" value="1"/>
</dbReference>
<gene>
    <name evidence="5" type="ORF">C6N75_20110</name>
</gene>
<dbReference type="GO" id="GO:0008977">
    <property type="term" value="F:prephenate dehydrogenase (NAD+) activity"/>
    <property type="evidence" value="ECO:0007669"/>
    <property type="project" value="InterPro"/>
</dbReference>
<comment type="similarity">
    <text evidence="1">Belongs to the prephenate/arogenate dehydrogenase family.</text>
</comment>
<dbReference type="InterPro" id="IPR050812">
    <property type="entry name" value="Preph/Arog_dehydrog"/>
</dbReference>
<comment type="caution">
    <text evidence="5">The sequence shown here is derived from an EMBL/GenBank/DDBJ whole genome shotgun (WGS) entry which is preliminary data.</text>
</comment>
<dbReference type="Pfam" id="PF20463">
    <property type="entry name" value="PDH_C"/>
    <property type="match status" value="1"/>
</dbReference>
<dbReference type="OrthoDB" id="9802008at2"/>
<evidence type="ECO:0000256" key="1">
    <source>
        <dbReference type="ARBA" id="ARBA00007964"/>
    </source>
</evidence>
<dbReference type="PANTHER" id="PTHR21363:SF0">
    <property type="entry name" value="PREPHENATE DEHYDROGENASE [NADP(+)]"/>
    <property type="match status" value="1"/>
</dbReference>
<feature type="region of interest" description="Disordered" evidence="3">
    <location>
        <begin position="266"/>
        <end position="287"/>
    </location>
</feature>
<evidence type="ECO:0000313" key="5">
    <source>
        <dbReference type="EMBL" id="PRH77468.1"/>
    </source>
</evidence>
<name>A0A2S9PSS3_9ACTN</name>
<dbReference type="InterPro" id="IPR003099">
    <property type="entry name" value="Prephen_DH"/>
</dbReference>
<reference evidence="5 6" key="1">
    <citation type="submission" date="2018-03" db="EMBL/GenBank/DDBJ databases">
        <title>Novel Streptomyces sp. from soil.</title>
        <authorList>
            <person name="Tan G.Y.A."/>
            <person name="Lee Z.Y."/>
        </authorList>
    </citation>
    <scope>NUCLEOTIDE SEQUENCE [LARGE SCALE GENOMIC DNA]</scope>
    <source>
        <strain evidence="5 6">ST5x</strain>
    </source>
</reference>
<dbReference type="GO" id="GO:0004665">
    <property type="term" value="F:prephenate dehydrogenase (NADP+) activity"/>
    <property type="evidence" value="ECO:0007669"/>
    <property type="project" value="InterPro"/>
</dbReference>
<dbReference type="AlphaFoldDB" id="A0A2S9PSS3"/>
<dbReference type="InterPro" id="IPR008927">
    <property type="entry name" value="6-PGluconate_DH-like_C_sf"/>
</dbReference>
<feature type="domain" description="Prephenate/arogenate dehydrogenase" evidence="4">
    <location>
        <begin position="1"/>
        <end position="274"/>
    </location>
</feature>
<organism evidence="5 6">
    <name type="scientific">Streptomyces solincola</name>
    <dbReference type="NCBI Taxonomy" id="2100817"/>
    <lineage>
        <taxon>Bacteria</taxon>
        <taxon>Bacillati</taxon>
        <taxon>Actinomycetota</taxon>
        <taxon>Actinomycetes</taxon>
        <taxon>Kitasatosporales</taxon>
        <taxon>Streptomycetaceae</taxon>
        <taxon>Streptomyces</taxon>
    </lineage>
</organism>
<dbReference type="InterPro" id="IPR046825">
    <property type="entry name" value="PDH_C"/>
</dbReference>
<proteinExistence type="inferred from homology"/>
<sequence>MGCGTTGTSLALALTGAGVRVALADDDPRAVAEAAALGAGTAWTPALPPADLVVVAVPPAAVADVLYDAQSRGLGQVYTDTAATKEIVSAEAELRGCDLKGYVPGHPLAGPDGPGRAAADAARFTGRPWVLCPYDTTPAAALETVAATLDLVGARRVDLAPHVHDRMLAELSHGPHLVAAALATRFADGSEPLLELAGDRLREAVRGAAGDPWLWSEVLAHNAGPVADVLERIAGQLTRAAAILREGDPGAPLELALTLEEGRRGQAALRRAAEPGTLEDVPARRRS</sequence>